<dbReference type="InterPro" id="IPR029016">
    <property type="entry name" value="GAF-like_dom_sf"/>
</dbReference>
<feature type="domain" description="GAF" evidence="2">
    <location>
        <begin position="22"/>
        <end position="182"/>
    </location>
</feature>
<accession>A0ABU0K3W4</accession>
<dbReference type="GeneID" id="301328346"/>
<dbReference type="SMART" id="SM00065">
    <property type="entry name" value="GAF"/>
    <property type="match status" value="1"/>
</dbReference>
<dbReference type="Gene3D" id="3.30.450.40">
    <property type="match status" value="1"/>
</dbReference>
<evidence type="ECO:0000313" key="4">
    <source>
        <dbReference type="Proteomes" id="UP001226720"/>
    </source>
</evidence>
<dbReference type="Proteomes" id="UP001226720">
    <property type="component" value="Unassembled WGS sequence"/>
</dbReference>
<dbReference type="PANTHER" id="PTHR33744">
    <property type="entry name" value="CARBOHYDRATE DIACID REGULATOR"/>
    <property type="match status" value="1"/>
</dbReference>
<dbReference type="Gene3D" id="1.10.10.2840">
    <property type="entry name" value="PucR C-terminal helix-turn-helix domain"/>
    <property type="match status" value="1"/>
</dbReference>
<evidence type="ECO:0000259" key="2">
    <source>
        <dbReference type="SMART" id="SM00065"/>
    </source>
</evidence>
<dbReference type="InterPro" id="IPR042070">
    <property type="entry name" value="PucR_C-HTH_sf"/>
</dbReference>
<dbReference type="SUPFAM" id="SSF55781">
    <property type="entry name" value="GAF domain-like"/>
    <property type="match status" value="1"/>
</dbReference>
<dbReference type="Pfam" id="PF13185">
    <property type="entry name" value="GAF_2"/>
    <property type="match status" value="1"/>
</dbReference>
<gene>
    <name evidence="3" type="ORF">QO000_003023</name>
</gene>
<comment type="caution">
    <text evidence="3">The sequence shown here is derived from an EMBL/GenBank/DDBJ whole genome shotgun (WGS) entry which is preliminary data.</text>
</comment>
<proteinExistence type="inferred from homology"/>
<dbReference type="InterPro" id="IPR025736">
    <property type="entry name" value="PucR_C-HTH_dom"/>
</dbReference>
<dbReference type="InterPro" id="IPR003018">
    <property type="entry name" value="GAF"/>
</dbReference>
<reference evidence="3" key="1">
    <citation type="submission" date="2023-07" db="EMBL/GenBank/DDBJ databases">
        <title>Genomic Encyclopedia of Type Strains, Phase IV (KMG-IV): sequencing the most valuable type-strain genomes for metagenomic binning, comparative biology and taxonomic classification.</title>
        <authorList>
            <person name="Goeker M."/>
        </authorList>
    </citation>
    <scope>NUCLEOTIDE SEQUENCE [LARGE SCALE GENOMIC DNA]</scope>
    <source>
        <strain evidence="3">JSM 076093</strain>
    </source>
</reference>
<protein>
    <submittedName>
        <fullName evidence="3">Sugar diacid utilization regulator</fullName>
    </submittedName>
</protein>
<evidence type="ECO:0000313" key="3">
    <source>
        <dbReference type="EMBL" id="MDQ0484039.1"/>
    </source>
</evidence>
<keyword evidence="4" id="KW-1185">Reference proteome</keyword>
<dbReference type="RefSeq" id="WP_301552691.1">
    <property type="nucleotide sequence ID" value="NZ_JAQRMZ010000009.1"/>
</dbReference>
<dbReference type="Pfam" id="PF17853">
    <property type="entry name" value="GGDEF_2"/>
    <property type="match status" value="1"/>
</dbReference>
<dbReference type="Pfam" id="PF13556">
    <property type="entry name" value="HTH_30"/>
    <property type="match status" value="1"/>
</dbReference>
<sequence>MNTEKKLMSLINSMQVLTSTLDLDEVLHQLINEVLSVIEGANASILFLFDENLNKLYAKTAVGFDMNHMRAVKLSPGEGMSGQTFLSGKGKIFSRREDTQQGMSNITPETKEIYAKSLGELTYPTSTLCVPLISKGSSIGVLTVDIFGKNVVFTNDDLKLLETFATQASIAVENAMLFSQNERSTKIHEELSKVSLSQGGLTEITETLGHLVKKDVAIYNEFLDVLGACSSKCEETAKQMITHGESFLHDAMDQVGFSFYPIHSLEGIKGIYCFPIRTDTFVIGLLTVFMREEIVLDPLDRVAIEQANTIFALEMSRQERLLFNDFTYSGYILDQLLNNSADKLPYKKLAKLNINENHNQFIVATLSINDSALSLNVASQRKQQLYRLIYRSLSRFDYKTLVLDKNTEMMLLFILPDHVTEKEGLDRLKRLFARLNETTSKTLSLTLRAGLGRVTSEFLGVKTSYRDARRSVQYMQTATSQKEILSYDELGPYRLIMRTDKDELEDYVYDILGPILNYDQKNQTELFKTLKVFLECNQNMTSSASQLFVHTNTIKYRLNTMKEILAVPSFEGRLLFNLQLGIYICEYLGVCGNPTNDQE</sequence>
<comment type="similarity">
    <text evidence="1">Belongs to the CdaR family.</text>
</comment>
<name>A0ABU0K3W4_9BACL</name>
<dbReference type="EMBL" id="JAUSWM010000005">
    <property type="protein sequence ID" value="MDQ0484039.1"/>
    <property type="molecule type" value="Genomic_DNA"/>
</dbReference>
<organism evidence="3 4">
    <name type="scientific">Guptibacillus hwajinpoensis</name>
    <dbReference type="NCBI Taxonomy" id="208199"/>
    <lineage>
        <taxon>Bacteria</taxon>
        <taxon>Bacillati</taxon>
        <taxon>Bacillota</taxon>
        <taxon>Bacilli</taxon>
        <taxon>Bacillales</taxon>
        <taxon>Guptibacillaceae</taxon>
        <taxon>Guptibacillus</taxon>
    </lineage>
</organism>
<dbReference type="PANTHER" id="PTHR33744:SF7">
    <property type="entry name" value="PUCR FAMILY TRANSCRIPTIONAL REGULATOR"/>
    <property type="match status" value="1"/>
</dbReference>
<evidence type="ECO:0000256" key="1">
    <source>
        <dbReference type="ARBA" id="ARBA00006754"/>
    </source>
</evidence>
<dbReference type="InterPro" id="IPR051448">
    <property type="entry name" value="CdaR-like_regulators"/>
</dbReference>
<dbReference type="InterPro" id="IPR041522">
    <property type="entry name" value="CdaR_GGDEF"/>
</dbReference>